<dbReference type="RefSeq" id="WP_277442858.1">
    <property type="nucleotide sequence ID" value="NZ_JAKOAV010000005.1"/>
</dbReference>
<name>A0A9X4GYC3_9FIRM</name>
<organism evidence="2 3">
    <name type="scientific">Pelotomaculum isophthalicicum JI</name>
    <dbReference type="NCBI Taxonomy" id="947010"/>
    <lineage>
        <taxon>Bacteria</taxon>
        <taxon>Bacillati</taxon>
        <taxon>Bacillota</taxon>
        <taxon>Clostridia</taxon>
        <taxon>Eubacteriales</taxon>
        <taxon>Desulfotomaculaceae</taxon>
        <taxon>Pelotomaculum</taxon>
    </lineage>
</organism>
<keyword evidence="1" id="KW-0472">Membrane</keyword>
<keyword evidence="1" id="KW-0812">Transmembrane</keyword>
<evidence type="ECO:0000256" key="1">
    <source>
        <dbReference type="SAM" id="Phobius"/>
    </source>
</evidence>
<keyword evidence="3" id="KW-1185">Reference proteome</keyword>
<keyword evidence="1" id="KW-1133">Transmembrane helix</keyword>
<accession>A0A9X4GYC3</accession>
<evidence type="ECO:0000313" key="3">
    <source>
        <dbReference type="Proteomes" id="UP001154312"/>
    </source>
</evidence>
<feature type="transmembrane region" description="Helical" evidence="1">
    <location>
        <begin position="20"/>
        <end position="42"/>
    </location>
</feature>
<reference evidence="2" key="1">
    <citation type="submission" date="2022-02" db="EMBL/GenBank/DDBJ databases">
        <authorList>
            <person name="Leng L."/>
        </authorList>
    </citation>
    <scope>NUCLEOTIDE SEQUENCE</scope>
    <source>
        <strain evidence="2">JI</strain>
    </source>
</reference>
<dbReference type="Proteomes" id="UP001154312">
    <property type="component" value="Unassembled WGS sequence"/>
</dbReference>
<dbReference type="EMBL" id="JAKOAV010000005">
    <property type="protein sequence ID" value="MDF9407627.1"/>
    <property type="molecule type" value="Genomic_DNA"/>
</dbReference>
<dbReference type="AlphaFoldDB" id="A0A9X4GYC3"/>
<feature type="transmembrane region" description="Helical" evidence="1">
    <location>
        <begin position="54"/>
        <end position="77"/>
    </location>
</feature>
<comment type="caution">
    <text evidence="2">The sequence shown here is derived from an EMBL/GenBank/DDBJ whole genome shotgun (WGS) entry which is preliminary data.</text>
</comment>
<protein>
    <submittedName>
        <fullName evidence="2">AtpZ/AtpI family protein</fullName>
    </submittedName>
</protein>
<proteinExistence type="predicted"/>
<gene>
    <name evidence="2" type="ORF">L7E55_04515</name>
</gene>
<dbReference type="Pfam" id="PF09527">
    <property type="entry name" value="ATPase_gene1"/>
    <property type="match status" value="1"/>
</dbReference>
<sequence>MQKKKDYNKDIEKRDQRWALQAMGLTTAIGTELAVTVVSGYYCGLYLDRHFGTGPWLMLAGVIAGIAIGITGIYKTLQRFFAERK</sequence>
<evidence type="ECO:0000313" key="2">
    <source>
        <dbReference type="EMBL" id="MDF9407627.1"/>
    </source>
</evidence>
<dbReference type="InterPro" id="IPR032820">
    <property type="entry name" value="ATPase_put"/>
</dbReference>